<evidence type="ECO:0000256" key="2">
    <source>
        <dbReference type="SAM" id="Phobius"/>
    </source>
</evidence>
<evidence type="ECO:0000256" key="3">
    <source>
        <dbReference type="SAM" id="SignalP"/>
    </source>
</evidence>
<sequence length="410" mass="45280">MAGSRILSRIAVLCMALATAPPVSARGGKGRGASINSNLDESTLGSITFAFLVIFAIACLLQTGNVSILIFRRRSLNHTQLKTTPFLVLLLLGTISLSSSYILGAIVVPSFYSSTQLNPIVPTMWTFMDRLGSLLIYGGIFLILEALISNLAAEPILPRMPFCGLGRNKIRRVVGAVLFSLMVMAIFAPVVIRMAASSGEKHRRREIYRTFSTVYVVTYILLAIHNLMSSTHLWMVSRKMARDHKIQILSTIALRICPLVMIIALFKLSVHIIQNSPLRKFTINNNILLVVTILLEGTSLLMIIYQSCRCIGRPQPPPVAAQESPAGELGVKREKPQTTVRLEKPKSPQTPDACPPFKHHTYKLMCTSHERSLTPEMLLATQYQESELGLLRSCSWTGLDLRGPLSDRVA</sequence>
<keyword evidence="2" id="KW-0812">Transmembrane</keyword>
<dbReference type="HOGENOM" id="CLU_670972_0_0_1"/>
<feature type="transmembrane region" description="Helical" evidence="2">
    <location>
        <begin position="83"/>
        <end position="112"/>
    </location>
</feature>
<dbReference type="AlphaFoldDB" id="A0A0C9XRF8"/>
<keyword evidence="2" id="KW-0472">Membrane</keyword>
<evidence type="ECO:0000256" key="1">
    <source>
        <dbReference type="SAM" id="MobiDB-lite"/>
    </source>
</evidence>
<evidence type="ECO:0000313" key="5">
    <source>
        <dbReference type="Proteomes" id="UP000054477"/>
    </source>
</evidence>
<feature type="transmembrane region" description="Helical" evidence="2">
    <location>
        <begin position="216"/>
        <end position="236"/>
    </location>
</feature>
<dbReference type="Proteomes" id="UP000054477">
    <property type="component" value="Unassembled WGS sequence"/>
</dbReference>
<evidence type="ECO:0000313" key="4">
    <source>
        <dbReference type="EMBL" id="KIK00302.1"/>
    </source>
</evidence>
<dbReference type="EMBL" id="KN838629">
    <property type="protein sequence ID" value="KIK00302.1"/>
    <property type="molecule type" value="Genomic_DNA"/>
</dbReference>
<proteinExistence type="predicted"/>
<feature type="transmembrane region" description="Helical" evidence="2">
    <location>
        <begin position="248"/>
        <end position="266"/>
    </location>
</feature>
<accession>A0A0C9XRF8</accession>
<feature type="transmembrane region" description="Helical" evidence="2">
    <location>
        <begin position="49"/>
        <end position="71"/>
    </location>
</feature>
<reference evidence="4 5" key="1">
    <citation type="submission" date="2014-04" db="EMBL/GenBank/DDBJ databases">
        <authorList>
            <consortium name="DOE Joint Genome Institute"/>
            <person name="Kuo A."/>
            <person name="Kohler A."/>
            <person name="Nagy L.G."/>
            <person name="Floudas D."/>
            <person name="Copeland A."/>
            <person name="Barry K.W."/>
            <person name="Cichocki N."/>
            <person name="Veneault-Fourrey C."/>
            <person name="LaButti K."/>
            <person name="Lindquist E.A."/>
            <person name="Lipzen A."/>
            <person name="Lundell T."/>
            <person name="Morin E."/>
            <person name="Murat C."/>
            <person name="Sun H."/>
            <person name="Tunlid A."/>
            <person name="Henrissat B."/>
            <person name="Grigoriev I.V."/>
            <person name="Hibbett D.S."/>
            <person name="Martin F."/>
            <person name="Nordberg H.P."/>
            <person name="Cantor M.N."/>
            <person name="Hua S.X."/>
        </authorList>
    </citation>
    <scope>NUCLEOTIDE SEQUENCE [LARGE SCALE GENOMIC DNA]</scope>
    <source>
        <strain evidence="4 5">LaAM-08-1</strain>
    </source>
</reference>
<feature type="chain" id="PRO_5002206046" evidence="3">
    <location>
        <begin position="26"/>
        <end position="410"/>
    </location>
</feature>
<name>A0A0C9XRF8_9AGAR</name>
<feature type="transmembrane region" description="Helical" evidence="2">
    <location>
        <begin position="132"/>
        <end position="153"/>
    </location>
</feature>
<reference evidence="5" key="2">
    <citation type="submission" date="2015-01" db="EMBL/GenBank/DDBJ databases">
        <title>Evolutionary Origins and Diversification of the Mycorrhizal Mutualists.</title>
        <authorList>
            <consortium name="DOE Joint Genome Institute"/>
            <consortium name="Mycorrhizal Genomics Consortium"/>
            <person name="Kohler A."/>
            <person name="Kuo A."/>
            <person name="Nagy L.G."/>
            <person name="Floudas D."/>
            <person name="Copeland A."/>
            <person name="Barry K.W."/>
            <person name="Cichocki N."/>
            <person name="Veneault-Fourrey C."/>
            <person name="LaButti K."/>
            <person name="Lindquist E.A."/>
            <person name="Lipzen A."/>
            <person name="Lundell T."/>
            <person name="Morin E."/>
            <person name="Murat C."/>
            <person name="Riley R."/>
            <person name="Ohm R."/>
            <person name="Sun H."/>
            <person name="Tunlid A."/>
            <person name="Henrissat B."/>
            <person name="Grigoriev I.V."/>
            <person name="Hibbett D.S."/>
            <person name="Martin F."/>
        </authorList>
    </citation>
    <scope>NUCLEOTIDE SEQUENCE [LARGE SCALE GENOMIC DNA]</scope>
    <source>
        <strain evidence="5">LaAM-08-1</strain>
    </source>
</reference>
<keyword evidence="5" id="KW-1185">Reference proteome</keyword>
<keyword evidence="3" id="KW-0732">Signal</keyword>
<feature type="region of interest" description="Disordered" evidence="1">
    <location>
        <begin position="316"/>
        <end position="353"/>
    </location>
</feature>
<keyword evidence="2" id="KW-1133">Transmembrane helix</keyword>
<feature type="signal peptide" evidence="3">
    <location>
        <begin position="1"/>
        <end position="25"/>
    </location>
</feature>
<feature type="compositionally biased region" description="Basic and acidic residues" evidence="1">
    <location>
        <begin position="330"/>
        <end position="346"/>
    </location>
</feature>
<feature type="transmembrane region" description="Helical" evidence="2">
    <location>
        <begin position="286"/>
        <end position="305"/>
    </location>
</feature>
<organism evidence="4 5">
    <name type="scientific">Laccaria amethystina LaAM-08-1</name>
    <dbReference type="NCBI Taxonomy" id="1095629"/>
    <lineage>
        <taxon>Eukaryota</taxon>
        <taxon>Fungi</taxon>
        <taxon>Dikarya</taxon>
        <taxon>Basidiomycota</taxon>
        <taxon>Agaricomycotina</taxon>
        <taxon>Agaricomycetes</taxon>
        <taxon>Agaricomycetidae</taxon>
        <taxon>Agaricales</taxon>
        <taxon>Agaricineae</taxon>
        <taxon>Hydnangiaceae</taxon>
        <taxon>Laccaria</taxon>
    </lineage>
</organism>
<protein>
    <submittedName>
        <fullName evidence="4">Uncharacterized protein</fullName>
    </submittedName>
</protein>
<feature type="transmembrane region" description="Helical" evidence="2">
    <location>
        <begin position="173"/>
        <end position="196"/>
    </location>
</feature>
<gene>
    <name evidence="4" type="ORF">K443DRAFT_7793</name>
</gene>